<evidence type="ECO:0000256" key="6">
    <source>
        <dbReference type="SAM" id="MobiDB-lite"/>
    </source>
</evidence>
<keyword evidence="9" id="KW-1185">Reference proteome</keyword>
<dbReference type="EnsemblMetazoa" id="XM_011679834">
    <property type="protein sequence ID" value="XP_011678136"/>
    <property type="gene ID" value="LOC100891741"/>
</dbReference>
<evidence type="ECO:0000256" key="3">
    <source>
        <dbReference type="ARBA" id="ARBA00022692"/>
    </source>
</evidence>
<feature type="transmembrane region" description="Helical" evidence="7">
    <location>
        <begin position="319"/>
        <end position="340"/>
    </location>
</feature>
<keyword evidence="5 7" id="KW-0472">Membrane</keyword>
<accession>A0A7M7HQE1</accession>
<dbReference type="PANTHER" id="PTHR12570:SF65">
    <property type="entry name" value="MAGNESIUM TRANSPORTER NIPA9-RELATED"/>
    <property type="match status" value="1"/>
</dbReference>
<dbReference type="GeneID" id="100891741"/>
<feature type="transmembrane region" description="Helical" evidence="7">
    <location>
        <begin position="102"/>
        <end position="121"/>
    </location>
</feature>
<dbReference type="InterPro" id="IPR008521">
    <property type="entry name" value="Mg_trans_NIPA"/>
</dbReference>
<dbReference type="GO" id="GO:0015095">
    <property type="term" value="F:magnesium ion transmembrane transporter activity"/>
    <property type="evidence" value="ECO:0007669"/>
    <property type="project" value="InterPro"/>
</dbReference>
<comment type="similarity">
    <text evidence="2">Belongs to the NIPA family.</text>
</comment>
<feature type="transmembrane region" description="Helical" evidence="7">
    <location>
        <begin position="127"/>
        <end position="144"/>
    </location>
</feature>
<evidence type="ECO:0000256" key="2">
    <source>
        <dbReference type="ARBA" id="ARBA00007230"/>
    </source>
</evidence>
<keyword evidence="4 7" id="KW-1133">Transmembrane helix</keyword>
<dbReference type="Proteomes" id="UP000007110">
    <property type="component" value="Unassembled WGS sequence"/>
</dbReference>
<dbReference type="InParanoid" id="A0A7M7HQE1"/>
<dbReference type="PANTHER" id="PTHR12570">
    <property type="match status" value="1"/>
</dbReference>
<name>A0A7M7HQE1_STRPU</name>
<comment type="subcellular location">
    <subcellularLocation>
        <location evidence="1">Membrane</location>
        <topology evidence="1">Multi-pass membrane protein</topology>
    </subcellularLocation>
</comment>
<feature type="region of interest" description="Disordered" evidence="6">
    <location>
        <begin position="436"/>
        <end position="461"/>
    </location>
</feature>
<evidence type="ECO:0000256" key="4">
    <source>
        <dbReference type="ARBA" id="ARBA00022989"/>
    </source>
</evidence>
<dbReference type="Pfam" id="PF05653">
    <property type="entry name" value="Mg_trans_NIPA"/>
    <property type="match status" value="1"/>
</dbReference>
<feature type="region of interest" description="Disordered" evidence="6">
    <location>
        <begin position="355"/>
        <end position="402"/>
    </location>
</feature>
<feature type="transmembrane region" description="Helical" evidence="7">
    <location>
        <begin position="51"/>
        <end position="73"/>
    </location>
</feature>
<evidence type="ECO:0000313" key="9">
    <source>
        <dbReference type="Proteomes" id="UP000007110"/>
    </source>
</evidence>
<protein>
    <recommendedName>
        <fullName evidence="10">NIPA-like protein 2</fullName>
    </recommendedName>
</protein>
<sequence>MENMAATSIPTTLDYVNLTEPLIAKRTLNHSDLFDPTDGAHLGLSQPVVSMSLLIGASLAVGGNLLISVSMNIQKYSLTKIQRRREAQGEETIDNYDYLKSWLWWSGILLMIIGEGGNFLAYGFGPASVVAPLGTTTVVANAYISRCMGERLRFQDILGTIIIVVGACMILIFSTQNEEQMNSHMILFKLSSWPFLVFFGIEVVLFLVLLFLKLVKGYKHLILLLLPAAILSSLTVLGAKACSSLIKLAVKGQMSEVKSPIFFVMLIVVFVTGAVQIRYVTRAMQEHDASVIVPVYFVFFTIGAILVGVFFYGEFIGLTIIRIFMFIFGCICSFIGVYMITHGRLMSHHDNDDNKDDVQMEARDDTDDSPLLPLPTSLHLVQPPREDGDDSSSMMSSDSGDGRFVEMQDMSATLRDSPKWMQMDSAIIHAQLGNHGDDGLNLRKPHRTQNGETNHNTVDYH</sequence>
<proteinExistence type="inferred from homology"/>
<dbReference type="KEGG" id="spu:100891741"/>
<feature type="transmembrane region" description="Helical" evidence="7">
    <location>
        <begin position="291"/>
        <end position="313"/>
    </location>
</feature>
<feature type="compositionally biased region" description="Low complexity" evidence="6">
    <location>
        <begin position="369"/>
        <end position="378"/>
    </location>
</feature>
<organism evidence="8 9">
    <name type="scientific">Strongylocentrotus purpuratus</name>
    <name type="common">Purple sea urchin</name>
    <dbReference type="NCBI Taxonomy" id="7668"/>
    <lineage>
        <taxon>Eukaryota</taxon>
        <taxon>Metazoa</taxon>
        <taxon>Echinodermata</taxon>
        <taxon>Eleutherozoa</taxon>
        <taxon>Echinozoa</taxon>
        <taxon>Echinoidea</taxon>
        <taxon>Euechinoidea</taxon>
        <taxon>Echinacea</taxon>
        <taxon>Camarodonta</taxon>
        <taxon>Echinidea</taxon>
        <taxon>Strongylocentrotidae</taxon>
        <taxon>Strongylocentrotus</taxon>
    </lineage>
</organism>
<evidence type="ECO:0000256" key="7">
    <source>
        <dbReference type="SAM" id="Phobius"/>
    </source>
</evidence>
<keyword evidence="3 7" id="KW-0812">Transmembrane</keyword>
<feature type="compositionally biased region" description="Polar residues" evidence="6">
    <location>
        <begin position="448"/>
        <end position="461"/>
    </location>
</feature>
<dbReference type="AlphaFoldDB" id="A0A7M7HQE1"/>
<feature type="transmembrane region" description="Helical" evidence="7">
    <location>
        <begin position="156"/>
        <end position="173"/>
    </location>
</feature>
<feature type="transmembrane region" description="Helical" evidence="7">
    <location>
        <begin position="221"/>
        <end position="241"/>
    </location>
</feature>
<dbReference type="GO" id="GO:0016020">
    <property type="term" value="C:membrane"/>
    <property type="evidence" value="ECO:0000318"/>
    <property type="project" value="GO_Central"/>
</dbReference>
<evidence type="ECO:0000256" key="1">
    <source>
        <dbReference type="ARBA" id="ARBA00004141"/>
    </source>
</evidence>
<reference evidence="8" key="2">
    <citation type="submission" date="2021-01" db="UniProtKB">
        <authorList>
            <consortium name="EnsemblMetazoa"/>
        </authorList>
    </citation>
    <scope>IDENTIFICATION</scope>
</reference>
<evidence type="ECO:0000313" key="8">
    <source>
        <dbReference type="EnsemblMetazoa" id="XP_011678136"/>
    </source>
</evidence>
<dbReference type="GO" id="GO:0015693">
    <property type="term" value="P:magnesium ion transport"/>
    <property type="evidence" value="ECO:0000318"/>
    <property type="project" value="GO_Central"/>
</dbReference>
<dbReference type="InterPro" id="IPR037185">
    <property type="entry name" value="EmrE-like"/>
</dbReference>
<evidence type="ECO:0008006" key="10">
    <source>
        <dbReference type="Google" id="ProtNLM"/>
    </source>
</evidence>
<feature type="transmembrane region" description="Helical" evidence="7">
    <location>
        <begin position="193"/>
        <end position="212"/>
    </location>
</feature>
<dbReference type="RefSeq" id="XP_011678136.2">
    <property type="nucleotide sequence ID" value="XM_011679834.2"/>
</dbReference>
<evidence type="ECO:0000256" key="5">
    <source>
        <dbReference type="ARBA" id="ARBA00023136"/>
    </source>
</evidence>
<reference evidence="9" key="1">
    <citation type="submission" date="2015-02" db="EMBL/GenBank/DDBJ databases">
        <title>Genome sequencing for Strongylocentrotus purpuratus.</title>
        <authorList>
            <person name="Murali S."/>
            <person name="Liu Y."/>
            <person name="Vee V."/>
            <person name="English A."/>
            <person name="Wang M."/>
            <person name="Skinner E."/>
            <person name="Han Y."/>
            <person name="Muzny D.M."/>
            <person name="Worley K.C."/>
            <person name="Gibbs R.A."/>
        </authorList>
    </citation>
    <scope>NUCLEOTIDE SEQUENCE</scope>
</reference>
<feature type="transmembrane region" description="Helical" evidence="7">
    <location>
        <begin position="261"/>
        <end position="279"/>
    </location>
</feature>
<dbReference type="OrthoDB" id="165382at2759"/>
<dbReference type="SUPFAM" id="SSF103481">
    <property type="entry name" value="Multidrug resistance efflux transporter EmrE"/>
    <property type="match status" value="1"/>
</dbReference>